<dbReference type="PANTHER" id="PTHR42924">
    <property type="entry name" value="EXONUCLEASE"/>
    <property type="match status" value="1"/>
</dbReference>
<dbReference type="InterPro" id="IPR052018">
    <property type="entry name" value="PHP_domain"/>
</dbReference>
<dbReference type="GO" id="GO:0035312">
    <property type="term" value="F:5'-3' DNA exonuclease activity"/>
    <property type="evidence" value="ECO:0007669"/>
    <property type="project" value="TreeGrafter"/>
</dbReference>
<evidence type="ECO:0000259" key="1">
    <source>
        <dbReference type="SMART" id="SM00481"/>
    </source>
</evidence>
<dbReference type="Proteomes" id="UP000628984">
    <property type="component" value="Unassembled WGS sequence"/>
</dbReference>
<dbReference type="Gene3D" id="3.20.20.140">
    <property type="entry name" value="Metal-dependent hydrolases"/>
    <property type="match status" value="1"/>
</dbReference>
<accession>A0A918IMC0</accession>
<dbReference type="GO" id="GO:0004534">
    <property type="term" value="F:5'-3' RNA exonuclease activity"/>
    <property type="evidence" value="ECO:0007669"/>
    <property type="project" value="TreeGrafter"/>
</dbReference>
<dbReference type="InterPro" id="IPR016195">
    <property type="entry name" value="Pol/histidinol_Pase-like"/>
</dbReference>
<dbReference type="NCBIfam" id="NF038032">
    <property type="entry name" value="CehA_McbA_metalo"/>
    <property type="match status" value="1"/>
</dbReference>
<dbReference type="InterPro" id="IPR003141">
    <property type="entry name" value="Pol/His_phosphatase_N"/>
</dbReference>
<dbReference type="AlphaFoldDB" id="A0A918IMC0"/>
<dbReference type="InterPro" id="IPR004013">
    <property type="entry name" value="PHP_dom"/>
</dbReference>
<reference evidence="2" key="2">
    <citation type="submission" date="2020-09" db="EMBL/GenBank/DDBJ databases">
        <authorList>
            <person name="Sun Q."/>
            <person name="Kim S."/>
        </authorList>
    </citation>
    <scope>NUCLEOTIDE SEQUENCE</scope>
    <source>
        <strain evidence="2">KCTC 23714</strain>
    </source>
</reference>
<reference evidence="2" key="1">
    <citation type="journal article" date="2014" name="Int. J. Syst. Evol. Microbiol.">
        <title>Complete genome sequence of Corynebacterium casei LMG S-19264T (=DSM 44701T), isolated from a smear-ripened cheese.</title>
        <authorList>
            <consortium name="US DOE Joint Genome Institute (JGI-PGF)"/>
            <person name="Walter F."/>
            <person name="Albersmeier A."/>
            <person name="Kalinowski J."/>
            <person name="Ruckert C."/>
        </authorList>
    </citation>
    <scope>NUCLEOTIDE SEQUENCE</scope>
    <source>
        <strain evidence="2">KCTC 23714</strain>
    </source>
</reference>
<sequence length="315" mass="34266">MMDCNQGIVMRLSAFTAPGRFWRGNLHTHSDRSDGVLSPEEVCRRYRAEGYDFLALTDHFVGRFGYPIVDTVPYRTEGFTTILGAELHSGPMQNGELWHILAVGLPPDFAPSQSPDFSVHPGMETGPEIAARAVAAGAFVAIAHPQWSGLTLADARSITAAHAVEIYNHGCANGCDRPDGFAIADLLLSEGRPLTMIATDDAHFYEPDHFGGWVMVKAEENTPEALLASLKAGTFYSTQGPELRDVVIEDNRVIVESSAVVSMIVQGQGTAAKAVHGHSMTRSEMPLDRFANSPWLRVTVMDAAGKRAWSNPVFR</sequence>
<dbReference type="SMART" id="SM00481">
    <property type="entry name" value="POLIIIAc"/>
    <property type="match status" value="1"/>
</dbReference>
<evidence type="ECO:0000313" key="3">
    <source>
        <dbReference type="Proteomes" id="UP000628984"/>
    </source>
</evidence>
<evidence type="ECO:0000313" key="2">
    <source>
        <dbReference type="EMBL" id="GGW21251.1"/>
    </source>
</evidence>
<name>A0A918IMC0_9RHOB</name>
<dbReference type="EMBL" id="BMYQ01000001">
    <property type="protein sequence ID" value="GGW21251.1"/>
    <property type="molecule type" value="Genomic_DNA"/>
</dbReference>
<dbReference type="SUPFAM" id="SSF89550">
    <property type="entry name" value="PHP domain-like"/>
    <property type="match status" value="1"/>
</dbReference>
<dbReference type="PANTHER" id="PTHR42924:SF11">
    <property type="entry name" value="POLYMERASE_HISTIDINOL PHOSPHATASE N-TERMINAL DOMAIN-CONTAINING PROTEIN"/>
    <property type="match status" value="1"/>
</dbReference>
<dbReference type="Pfam" id="PF02811">
    <property type="entry name" value="PHP"/>
    <property type="match status" value="1"/>
</dbReference>
<keyword evidence="3" id="KW-1185">Reference proteome</keyword>
<feature type="domain" description="Polymerase/histidinol phosphatase N-terminal" evidence="1">
    <location>
        <begin position="24"/>
        <end position="91"/>
    </location>
</feature>
<comment type="caution">
    <text evidence="2">The sequence shown here is derived from an EMBL/GenBank/DDBJ whole genome shotgun (WGS) entry which is preliminary data.</text>
</comment>
<gene>
    <name evidence="2" type="ORF">GCM10011452_00860</name>
</gene>
<proteinExistence type="predicted"/>
<organism evidence="2 3">
    <name type="scientific">Gemmobacter lanyuensis</name>
    <dbReference type="NCBI Taxonomy" id="1054497"/>
    <lineage>
        <taxon>Bacteria</taxon>
        <taxon>Pseudomonadati</taxon>
        <taxon>Pseudomonadota</taxon>
        <taxon>Alphaproteobacteria</taxon>
        <taxon>Rhodobacterales</taxon>
        <taxon>Paracoccaceae</taxon>
        <taxon>Gemmobacter</taxon>
    </lineage>
</organism>
<protein>
    <submittedName>
        <fullName evidence="2">Phosphotransferase</fullName>
    </submittedName>
</protein>